<protein>
    <submittedName>
        <fullName evidence="2">Putative N-acetyltransferase YhbS</fullName>
    </submittedName>
</protein>
<dbReference type="Proteomes" id="UP000295773">
    <property type="component" value="Unassembled WGS sequence"/>
</dbReference>
<dbReference type="Gene3D" id="3.40.630.30">
    <property type="match status" value="1"/>
</dbReference>
<name>A0A4R3T028_9FIRM</name>
<dbReference type="PROSITE" id="PS51186">
    <property type="entry name" value="GNAT"/>
    <property type="match status" value="1"/>
</dbReference>
<gene>
    <name evidence="2" type="ORF">EDD61_12542</name>
</gene>
<organism evidence="2 3">
    <name type="scientific">Longicatena caecimuris</name>
    <dbReference type="NCBI Taxonomy" id="1796635"/>
    <lineage>
        <taxon>Bacteria</taxon>
        <taxon>Bacillati</taxon>
        <taxon>Bacillota</taxon>
        <taxon>Erysipelotrichia</taxon>
        <taxon>Erysipelotrichales</taxon>
        <taxon>Erysipelotrichaceae</taxon>
        <taxon>Longicatena</taxon>
    </lineage>
</organism>
<dbReference type="EMBL" id="SMBP01000025">
    <property type="protein sequence ID" value="TCU53877.1"/>
    <property type="molecule type" value="Genomic_DNA"/>
</dbReference>
<evidence type="ECO:0000313" key="2">
    <source>
        <dbReference type="EMBL" id="TCU53877.1"/>
    </source>
</evidence>
<comment type="caution">
    <text evidence="2">The sequence shown here is derived from an EMBL/GenBank/DDBJ whole genome shotgun (WGS) entry which is preliminary data.</text>
</comment>
<sequence>MENYVIRRITTNDYHDIHELNLKLGYAYDEEKVAERIQNILDAGIDLILVAELEGKVVGYVHGTPYGTLYSDNLVSIIQMVFTNETRENKEMTSEIIKEFEKVVKRNGYHGIRMAADIDRKVLYEIMMENGYENKRDLKHYIKYF</sequence>
<proteinExistence type="predicted"/>
<accession>A0A4R3T028</accession>
<dbReference type="InterPro" id="IPR016181">
    <property type="entry name" value="Acyl_CoA_acyltransferase"/>
</dbReference>
<dbReference type="InterPro" id="IPR000182">
    <property type="entry name" value="GNAT_dom"/>
</dbReference>
<dbReference type="GO" id="GO:0016747">
    <property type="term" value="F:acyltransferase activity, transferring groups other than amino-acyl groups"/>
    <property type="evidence" value="ECO:0007669"/>
    <property type="project" value="InterPro"/>
</dbReference>
<dbReference type="SUPFAM" id="SSF55729">
    <property type="entry name" value="Acyl-CoA N-acyltransferases (Nat)"/>
    <property type="match status" value="1"/>
</dbReference>
<dbReference type="RefSeq" id="WP_008691119.1">
    <property type="nucleotide sequence ID" value="NZ_AP024510.1"/>
</dbReference>
<dbReference type="GeneID" id="73794377"/>
<keyword evidence="2" id="KW-0808">Transferase</keyword>
<dbReference type="Pfam" id="PF00583">
    <property type="entry name" value="Acetyltransf_1"/>
    <property type="match status" value="1"/>
</dbReference>
<dbReference type="AlphaFoldDB" id="A0A4R3T028"/>
<reference evidence="2 3" key="1">
    <citation type="submission" date="2019-03" db="EMBL/GenBank/DDBJ databases">
        <title>Genomic Encyclopedia of Type Strains, Phase IV (KMG-IV): sequencing the most valuable type-strain genomes for metagenomic binning, comparative biology and taxonomic classification.</title>
        <authorList>
            <person name="Goeker M."/>
        </authorList>
    </citation>
    <scope>NUCLEOTIDE SEQUENCE [LARGE SCALE GENOMIC DNA]</scope>
    <source>
        <strain evidence="2 3">DSM 29481</strain>
    </source>
</reference>
<feature type="domain" description="N-acetyltransferase" evidence="1">
    <location>
        <begin position="4"/>
        <end position="145"/>
    </location>
</feature>
<keyword evidence="3" id="KW-1185">Reference proteome</keyword>
<evidence type="ECO:0000313" key="3">
    <source>
        <dbReference type="Proteomes" id="UP000295773"/>
    </source>
</evidence>
<evidence type="ECO:0000259" key="1">
    <source>
        <dbReference type="PROSITE" id="PS51186"/>
    </source>
</evidence>